<protein>
    <submittedName>
        <fullName evidence="3">IS110 family transposase ISStma7</fullName>
    </submittedName>
</protein>
<evidence type="ECO:0000313" key="7">
    <source>
        <dbReference type="EMBL" id="CAD0358783.1"/>
    </source>
</evidence>
<reference evidence="3" key="1">
    <citation type="submission" date="2020-07" db="EMBL/GenBank/DDBJ databases">
        <authorList>
            <person name="Pothier F. J."/>
        </authorList>
    </citation>
    <scope>NUCLEOTIDE SEQUENCE</scope>
    <source>
        <strain evidence="3">CFBP 8129</strain>
    </source>
</reference>
<evidence type="ECO:0000313" key="6">
    <source>
        <dbReference type="EMBL" id="CAD0345703.1"/>
    </source>
</evidence>
<dbReference type="EMBL" id="LR828253">
    <property type="protein sequence ID" value="CAD0343282.1"/>
    <property type="molecule type" value="Genomic_DNA"/>
</dbReference>
<sequence>MNGIGIDVCKAMLDVAVHCGPFARFHNTPAGHRKLLSWLARQEAGQVVLEASGGYEQRVLDALFDAGHRVVRANAQRCHAFATAIGLPAKTDRLDAINLACMAATLELRAYQPMESWRRKLREFVRARQQLVDLATSAQNQLEQVTDTSLCRVLQANIAQMKKTCVILEKHIAEQVGQQPQLEALRAFKGVGAILQAVIASYLPELGRLDGKAIAKLVGLAPIAHDSGKMRGLRQIRGGRIEVRNVLYMACLSAIQHEPRIREFYRSLRVRGKPGKVAVVAAMRKMLVILNARARDALAGESQAIPA</sequence>
<dbReference type="InterPro" id="IPR003346">
    <property type="entry name" value="Transposase_20"/>
</dbReference>
<dbReference type="EMBL" id="LR828253">
    <property type="protein sequence ID" value="CAD0358783.1"/>
    <property type="molecule type" value="Genomic_DNA"/>
</dbReference>
<dbReference type="EMBL" id="LR828253">
    <property type="protein sequence ID" value="CAD0360336.1"/>
    <property type="molecule type" value="Genomic_DNA"/>
</dbReference>
<organism evidence="3">
    <name type="scientific">Xanthomonas hortorum pv. gardneri</name>
    <dbReference type="NCBI Taxonomy" id="2754056"/>
    <lineage>
        <taxon>Bacteria</taxon>
        <taxon>Pseudomonadati</taxon>
        <taxon>Pseudomonadota</taxon>
        <taxon>Gammaproteobacteria</taxon>
        <taxon>Lysobacterales</taxon>
        <taxon>Lysobacteraceae</taxon>
        <taxon>Xanthomonas</taxon>
    </lineage>
</organism>
<accession>A0A6V7CIE9</accession>
<dbReference type="EMBL" id="LR828253">
    <property type="protein sequence ID" value="CAD0316363.1"/>
    <property type="molecule type" value="Genomic_DNA"/>
</dbReference>
<evidence type="ECO:0000259" key="1">
    <source>
        <dbReference type="Pfam" id="PF01548"/>
    </source>
</evidence>
<feature type="domain" description="Transposase IS116/IS110/IS902 C-terminal" evidence="2">
    <location>
        <begin position="183"/>
        <end position="266"/>
    </location>
</feature>
<name>A0A6V7CIE9_9XANT</name>
<dbReference type="PANTHER" id="PTHR33055">
    <property type="entry name" value="TRANSPOSASE FOR INSERTION SEQUENCE ELEMENT IS1111A"/>
    <property type="match status" value="1"/>
</dbReference>
<gene>
    <name evidence="3" type="ORF">CFBP8129_13350</name>
    <name evidence="4" type="ORF">CFBP8129_13490</name>
    <name evidence="5" type="ORF">CFBP8129_29200</name>
    <name evidence="6" type="ORF">CFBP8129_31050</name>
    <name evidence="7" type="ORF">CFBP8129_43230</name>
    <name evidence="8" type="ORF">CFBP8129_44760</name>
</gene>
<evidence type="ECO:0000259" key="2">
    <source>
        <dbReference type="Pfam" id="PF02371"/>
    </source>
</evidence>
<dbReference type="EMBL" id="LR828253">
    <property type="protein sequence ID" value="CAD0316150.1"/>
    <property type="molecule type" value="Genomic_DNA"/>
</dbReference>
<dbReference type="Pfam" id="PF01548">
    <property type="entry name" value="DEDD_Tnp_IS110"/>
    <property type="match status" value="1"/>
</dbReference>
<proteinExistence type="predicted"/>
<evidence type="ECO:0000313" key="8">
    <source>
        <dbReference type="EMBL" id="CAD0360336.1"/>
    </source>
</evidence>
<dbReference type="AlphaFoldDB" id="A0A6V7CIE9"/>
<dbReference type="EMBL" id="LR828253">
    <property type="protein sequence ID" value="CAD0345708.1"/>
    <property type="molecule type" value="Genomic_DNA"/>
</dbReference>
<dbReference type="EMBL" id="LR828253">
    <property type="protein sequence ID" value="CAD0343274.1"/>
    <property type="molecule type" value="Genomic_DNA"/>
</dbReference>
<evidence type="ECO:0000313" key="4">
    <source>
        <dbReference type="EMBL" id="CAD0316353.1"/>
    </source>
</evidence>
<dbReference type="EMBL" id="LR828253">
    <property type="protein sequence ID" value="CAD0316156.1"/>
    <property type="molecule type" value="Genomic_DNA"/>
</dbReference>
<dbReference type="NCBIfam" id="NF033542">
    <property type="entry name" value="transpos_IS110"/>
    <property type="match status" value="1"/>
</dbReference>
<dbReference type="InterPro" id="IPR002525">
    <property type="entry name" value="Transp_IS110-like_N"/>
</dbReference>
<evidence type="ECO:0000313" key="5">
    <source>
        <dbReference type="EMBL" id="CAD0343274.1"/>
    </source>
</evidence>
<dbReference type="Pfam" id="PF02371">
    <property type="entry name" value="Transposase_20"/>
    <property type="match status" value="1"/>
</dbReference>
<dbReference type="EMBL" id="LR828253">
    <property type="protein sequence ID" value="CAD0316353.1"/>
    <property type="molecule type" value="Genomic_DNA"/>
</dbReference>
<dbReference type="RefSeq" id="WP_046932128.1">
    <property type="nucleotide sequence ID" value="NZ_CP018728.1"/>
</dbReference>
<dbReference type="GO" id="GO:0004803">
    <property type="term" value="F:transposase activity"/>
    <property type="evidence" value="ECO:0007669"/>
    <property type="project" value="InterPro"/>
</dbReference>
<dbReference type="EMBL" id="LR828253">
    <property type="protein sequence ID" value="CAD0345703.1"/>
    <property type="molecule type" value="Genomic_DNA"/>
</dbReference>
<dbReference type="EMBL" id="LR828253">
    <property type="protein sequence ID" value="CAD0360340.1"/>
    <property type="molecule type" value="Genomic_DNA"/>
</dbReference>
<dbReference type="EMBL" id="LR828253">
    <property type="protein sequence ID" value="CAD0358789.1"/>
    <property type="molecule type" value="Genomic_DNA"/>
</dbReference>
<feature type="domain" description="Transposase IS110-like N-terminal" evidence="1">
    <location>
        <begin position="5"/>
        <end position="145"/>
    </location>
</feature>
<evidence type="ECO:0000313" key="3">
    <source>
        <dbReference type="EMBL" id="CAD0316156.1"/>
    </source>
</evidence>
<dbReference type="InterPro" id="IPR047650">
    <property type="entry name" value="Transpos_IS110"/>
</dbReference>
<dbReference type="GO" id="GO:0003677">
    <property type="term" value="F:DNA binding"/>
    <property type="evidence" value="ECO:0007669"/>
    <property type="project" value="InterPro"/>
</dbReference>
<dbReference type="PANTHER" id="PTHR33055:SF13">
    <property type="entry name" value="TRANSPOSASE"/>
    <property type="match status" value="1"/>
</dbReference>
<dbReference type="GO" id="GO:0006313">
    <property type="term" value="P:DNA transposition"/>
    <property type="evidence" value="ECO:0007669"/>
    <property type="project" value="InterPro"/>
</dbReference>